<sequence length="134" mass="15994">MYVCMLHGVYNLNFHLCSFAIPPPFFFFFFFLKKKKKKRKQIQKLFKDKTRMIRDQIENDDMISSSKLVAKVRKAMLPTTRRTLAISRRASYARISSMDHDNKSNANTANQVVATKTIKMLDRRHRHCRHKKVW</sequence>
<proteinExistence type="predicted"/>
<feature type="transmembrane region" description="Helical" evidence="1">
    <location>
        <begin position="12"/>
        <end position="32"/>
    </location>
</feature>
<keyword evidence="1" id="KW-0812">Transmembrane</keyword>
<organism evidence="2 3">
    <name type="scientific">Reticulomyxa filosa</name>
    <dbReference type="NCBI Taxonomy" id="46433"/>
    <lineage>
        <taxon>Eukaryota</taxon>
        <taxon>Sar</taxon>
        <taxon>Rhizaria</taxon>
        <taxon>Retaria</taxon>
        <taxon>Foraminifera</taxon>
        <taxon>Monothalamids</taxon>
        <taxon>Reticulomyxidae</taxon>
        <taxon>Reticulomyxa</taxon>
    </lineage>
</organism>
<keyword evidence="3" id="KW-1185">Reference proteome</keyword>
<accession>X6MQA4</accession>
<keyword evidence="1" id="KW-0472">Membrane</keyword>
<dbReference type="AlphaFoldDB" id="X6MQA4"/>
<gene>
    <name evidence="2" type="ORF">RFI_21173</name>
</gene>
<name>X6MQA4_RETFI</name>
<dbReference type="Proteomes" id="UP000023152">
    <property type="component" value="Unassembled WGS sequence"/>
</dbReference>
<evidence type="ECO:0000313" key="3">
    <source>
        <dbReference type="Proteomes" id="UP000023152"/>
    </source>
</evidence>
<comment type="caution">
    <text evidence="2">The sequence shown here is derived from an EMBL/GenBank/DDBJ whole genome shotgun (WGS) entry which is preliminary data.</text>
</comment>
<keyword evidence="1" id="KW-1133">Transmembrane helix</keyword>
<evidence type="ECO:0000313" key="2">
    <source>
        <dbReference type="EMBL" id="ETO16183.1"/>
    </source>
</evidence>
<dbReference type="EMBL" id="ASPP01018496">
    <property type="protein sequence ID" value="ETO16183.1"/>
    <property type="molecule type" value="Genomic_DNA"/>
</dbReference>
<evidence type="ECO:0000256" key="1">
    <source>
        <dbReference type="SAM" id="Phobius"/>
    </source>
</evidence>
<protein>
    <submittedName>
        <fullName evidence="2">Uncharacterized protein</fullName>
    </submittedName>
</protein>
<reference evidence="2 3" key="1">
    <citation type="journal article" date="2013" name="Curr. Biol.">
        <title>The Genome of the Foraminiferan Reticulomyxa filosa.</title>
        <authorList>
            <person name="Glockner G."/>
            <person name="Hulsmann N."/>
            <person name="Schleicher M."/>
            <person name="Noegel A.A."/>
            <person name="Eichinger L."/>
            <person name="Gallinger C."/>
            <person name="Pawlowski J."/>
            <person name="Sierra R."/>
            <person name="Euteneuer U."/>
            <person name="Pillet L."/>
            <person name="Moustafa A."/>
            <person name="Platzer M."/>
            <person name="Groth M."/>
            <person name="Szafranski K."/>
            <person name="Schliwa M."/>
        </authorList>
    </citation>
    <scope>NUCLEOTIDE SEQUENCE [LARGE SCALE GENOMIC DNA]</scope>
</reference>